<dbReference type="Pfam" id="PF08241">
    <property type="entry name" value="Methyltransf_11"/>
    <property type="match status" value="1"/>
</dbReference>
<reference evidence="2 3" key="1">
    <citation type="journal article" date="2012" name="Appl. Environ. Microbiol.">
        <title>Draft genome sequence of a psychrotolerant sulfur-oxidizing bacterium, Sulfuricella denitrificans skB26, and proteomic insights into cold adaptation.</title>
        <authorList>
            <person name="Watanabe T."/>
            <person name="Kojima H."/>
            <person name="Fukui M."/>
        </authorList>
    </citation>
    <scope>NUCLEOTIDE SEQUENCE [LARGE SCALE GENOMIC DNA]</scope>
    <source>
        <strain evidence="3">skB26</strain>
    </source>
</reference>
<keyword evidence="2" id="KW-0489">Methyltransferase</keyword>
<name>S6AA01_SULDS</name>
<dbReference type="KEGG" id="sdr:SCD_n01166"/>
<dbReference type="SUPFAM" id="SSF53335">
    <property type="entry name" value="S-adenosyl-L-methionine-dependent methyltransferases"/>
    <property type="match status" value="1"/>
</dbReference>
<dbReference type="GO" id="GO:0008757">
    <property type="term" value="F:S-adenosylmethionine-dependent methyltransferase activity"/>
    <property type="evidence" value="ECO:0007669"/>
    <property type="project" value="InterPro"/>
</dbReference>
<accession>S6AA01</accession>
<proteinExistence type="predicted"/>
<dbReference type="eggNOG" id="COG2226">
    <property type="taxonomic scope" value="Bacteria"/>
</dbReference>
<dbReference type="OrthoDB" id="6191410at2"/>
<evidence type="ECO:0000313" key="3">
    <source>
        <dbReference type="Proteomes" id="UP000015559"/>
    </source>
</evidence>
<dbReference type="HOGENOM" id="CLU_075049_0_0_4"/>
<keyword evidence="2" id="KW-0808">Transferase</keyword>
<dbReference type="InterPro" id="IPR013216">
    <property type="entry name" value="Methyltransf_11"/>
</dbReference>
<evidence type="ECO:0000313" key="2">
    <source>
        <dbReference type="EMBL" id="BAN35000.1"/>
    </source>
</evidence>
<dbReference type="GO" id="GO:0032259">
    <property type="term" value="P:methylation"/>
    <property type="evidence" value="ECO:0007669"/>
    <property type="project" value="UniProtKB-KW"/>
</dbReference>
<evidence type="ECO:0000259" key="1">
    <source>
        <dbReference type="Pfam" id="PF08241"/>
    </source>
</evidence>
<dbReference type="InterPro" id="IPR029063">
    <property type="entry name" value="SAM-dependent_MTases_sf"/>
</dbReference>
<gene>
    <name evidence="2" type="ORF">SCD_n01166</name>
</gene>
<feature type="domain" description="Methyltransferase type 11" evidence="1">
    <location>
        <begin position="66"/>
        <end position="119"/>
    </location>
</feature>
<dbReference type="Gene3D" id="3.40.50.150">
    <property type="entry name" value="Vaccinia Virus protein VP39"/>
    <property type="match status" value="1"/>
</dbReference>
<organism evidence="2 3">
    <name type="scientific">Sulfuricella denitrificans (strain DSM 22764 / NBRC 105220 / skB26)</name>
    <dbReference type="NCBI Taxonomy" id="1163617"/>
    <lineage>
        <taxon>Bacteria</taxon>
        <taxon>Pseudomonadati</taxon>
        <taxon>Pseudomonadota</taxon>
        <taxon>Betaproteobacteria</taxon>
        <taxon>Nitrosomonadales</taxon>
        <taxon>Sulfuricellaceae</taxon>
        <taxon>Sulfuricella</taxon>
    </lineage>
</organism>
<dbReference type="AlphaFoldDB" id="S6AA01"/>
<sequence>MSMDEWIATPLGRYLIEREQTYFDQVVADIFGFNALQIGFAQSDLLRTNRMQMRFAAAAQFSEYGKVEIKLLTEPGCLPIASQSIDLLLLPHVLEFSAHPHQILREVERVLRPEGQVIISGFNPFSLWGLPRFLPSRKQHYPWNGDFISLPRIKDWLALLGFDVVAGRMCCYEPPVRSEKWLRRFHFMEPAGDRWWALAGGVYFLQAKKKVVGMHLIMPNWNRNSAAKKVLAPAPQKMINNRISGQ</sequence>
<dbReference type="Proteomes" id="UP000015559">
    <property type="component" value="Chromosome"/>
</dbReference>
<keyword evidence="3" id="KW-1185">Reference proteome</keyword>
<dbReference type="EMBL" id="AP013066">
    <property type="protein sequence ID" value="BAN35000.1"/>
    <property type="molecule type" value="Genomic_DNA"/>
</dbReference>
<dbReference type="STRING" id="1163617.SCD_n01166"/>
<protein>
    <submittedName>
        <fullName evidence="2">Type 11 methyltransferase</fullName>
    </submittedName>
</protein>